<dbReference type="InterPro" id="IPR032098">
    <property type="entry name" value="Acyltransf_C"/>
</dbReference>
<dbReference type="SMART" id="SM00093">
    <property type="entry name" value="SERPIN"/>
    <property type="match status" value="1"/>
</dbReference>
<keyword evidence="5" id="KW-1133">Transmembrane helix</keyword>
<feature type="domain" description="Serpin" evidence="6">
    <location>
        <begin position="392"/>
        <end position="750"/>
    </location>
</feature>
<keyword evidence="5" id="KW-0472">Membrane</keyword>
<evidence type="ECO:0000256" key="4">
    <source>
        <dbReference type="RuleBase" id="RU000411"/>
    </source>
</evidence>
<dbReference type="GO" id="GO:0016746">
    <property type="term" value="F:acyltransferase activity"/>
    <property type="evidence" value="ECO:0007669"/>
    <property type="project" value="InterPro"/>
</dbReference>
<evidence type="ECO:0000256" key="3">
    <source>
        <dbReference type="ARBA" id="ARBA00022900"/>
    </source>
</evidence>
<dbReference type="CDD" id="cd07990">
    <property type="entry name" value="LPLAT_LCLAT1-like"/>
    <property type="match status" value="1"/>
</dbReference>
<dbReference type="EMBL" id="OU895879">
    <property type="protein sequence ID" value="CAG9809421.1"/>
    <property type="molecule type" value="Genomic_DNA"/>
</dbReference>
<dbReference type="Pfam" id="PF01553">
    <property type="entry name" value="Acyltransferase"/>
    <property type="match status" value="1"/>
</dbReference>
<dbReference type="InterPro" id="IPR042185">
    <property type="entry name" value="Serpin_sf_2"/>
</dbReference>
<feature type="transmembrane region" description="Helical" evidence="5">
    <location>
        <begin position="345"/>
        <end position="369"/>
    </location>
</feature>
<dbReference type="PROSITE" id="PS00284">
    <property type="entry name" value="SERPIN"/>
    <property type="match status" value="1"/>
</dbReference>
<evidence type="ECO:0000313" key="9">
    <source>
        <dbReference type="Proteomes" id="UP001153620"/>
    </source>
</evidence>
<evidence type="ECO:0000259" key="7">
    <source>
        <dbReference type="SMART" id="SM00563"/>
    </source>
</evidence>
<dbReference type="PANTHER" id="PTHR11461">
    <property type="entry name" value="SERINE PROTEASE INHIBITOR, SERPIN"/>
    <property type="match status" value="1"/>
</dbReference>
<dbReference type="Pfam" id="PF16076">
    <property type="entry name" value="Acyltransf_C"/>
    <property type="match status" value="1"/>
</dbReference>
<keyword evidence="2" id="KW-0646">Protease inhibitor</keyword>
<dbReference type="Pfam" id="PF00079">
    <property type="entry name" value="Serpin"/>
    <property type="match status" value="1"/>
</dbReference>
<dbReference type="OrthoDB" id="671595at2759"/>
<dbReference type="SUPFAM" id="SSF56574">
    <property type="entry name" value="Serpins"/>
    <property type="match status" value="1"/>
</dbReference>
<dbReference type="Gene3D" id="2.30.39.10">
    <property type="entry name" value="Alpha-1-antitrypsin, domain 1"/>
    <property type="match status" value="1"/>
</dbReference>
<keyword evidence="9" id="KW-1185">Reference proteome</keyword>
<dbReference type="InterPro" id="IPR023796">
    <property type="entry name" value="Serpin_dom"/>
</dbReference>
<feature type="transmembrane region" description="Helical" evidence="5">
    <location>
        <begin position="52"/>
        <end position="71"/>
    </location>
</feature>
<keyword evidence="5" id="KW-0812">Transmembrane</keyword>
<dbReference type="InterPro" id="IPR002123">
    <property type="entry name" value="Plipid/glycerol_acylTrfase"/>
</dbReference>
<evidence type="ECO:0000256" key="5">
    <source>
        <dbReference type="SAM" id="Phobius"/>
    </source>
</evidence>
<keyword evidence="3" id="KW-0722">Serine protease inhibitor</keyword>
<gene>
    <name evidence="8" type="ORF">CHIRRI_LOCUS12247</name>
</gene>
<dbReference type="InterPro" id="IPR042178">
    <property type="entry name" value="Serpin_sf_1"/>
</dbReference>
<dbReference type="GO" id="GO:0004867">
    <property type="term" value="F:serine-type endopeptidase inhibitor activity"/>
    <property type="evidence" value="ECO:0007669"/>
    <property type="project" value="UniProtKB-KW"/>
</dbReference>
<feature type="domain" description="Phospholipid/glycerol acyltransferase" evidence="7">
    <location>
        <begin position="93"/>
        <end position="215"/>
    </location>
</feature>
<dbReference type="InterPro" id="IPR023795">
    <property type="entry name" value="Serpin_CS"/>
</dbReference>
<dbReference type="Proteomes" id="UP001153620">
    <property type="component" value="Chromosome 3"/>
</dbReference>
<dbReference type="CDD" id="cd19601">
    <property type="entry name" value="serpin42Da-like"/>
    <property type="match status" value="1"/>
</dbReference>
<evidence type="ECO:0000256" key="1">
    <source>
        <dbReference type="ARBA" id="ARBA00009500"/>
    </source>
</evidence>
<evidence type="ECO:0000256" key="2">
    <source>
        <dbReference type="ARBA" id="ARBA00022690"/>
    </source>
</evidence>
<comment type="similarity">
    <text evidence="1 4">Belongs to the serpin family.</text>
</comment>
<accession>A0A9N9S4P1</accession>
<dbReference type="SMART" id="SM00563">
    <property type="entry name" value="PlsC"/>
    <property type="match status" value="1"/>
</dbReference>
<evidence type="ECO:0000313" key="8">
    <source>
        <dbReference type="EMBL" id="CAG9809421.1"/>
    </source>
</evidence>
<dbReference type="InterPro" id="IPR036186">
    <property type="entry name" value="Serpin_sf"/>
</dbReference>
<reference evidence="8" key="1">
    <citation type="submission" date="2022-01" db="EMBL/GenBank/DDBJ databases">
        <authorList>
            <person name="King R."/>
        </authorList>
    </citation>
    <scope>NUCLEOTIDE SEQUENCE</scope>
</reference>
<dbReference type="AlphaFoldDB" id="A0A9N9S4P1"/>
<organism evidence="8 9">
    <name type="scientific">Chironomus riparius</name>
    <dbReference type="NCBI Taxonomy" id="315576"/>
    <lineage>
        <taxon>Eukaryota</taxon>
        <taxon>Metazoa</taxon>
        <taxon>Ecdysozoa</taxon>
        <taxon>Arthropoda</taxon>
        <taxon>Hexapoda</taxon>
        <taxon>Insecta</taxon>
        <taxon>Pterygota</taxon>
        <taxon>Neoptera</taxon>
        <taxon>Endopterygota</taxon>
        <taxon>Diptera</taxon>
        <taxon>Nematocera</taxon>
        <taxon>Chironomoidea</taxon>
        <taxon>Chironomidae</taxon>
        <taxon>Chironominae</taxon>
        <taxon>Chironomus</taxon>
    </lineage>
</organism>
<sequence length="769" mass="87845">MASHLLKFLKQNIVSYLLITATLLTSGLIINIVQVLLHVFVKPFNKRLFHHCMYYASWTWLSQAVFVIDIWSGSEIIIYCKKEDFKYFGKEHNFTLINHSYEIDWLVGWLMIEKFGGLGCTRGFIKNAIKYIPICGWFFGLAEHVFLLRSFDKDEKVIEKNISEYMTYPNSTWIVVTAEGTRFTKEKHETSIKFAKEKKVEPFKHHLIPRPKGFNTCIPILKKHNCPVVYNVQLAFDKDSDVKPTLGNLLMGKKVTAHIYIDRIPMKDVEPTFDNLYEIYKSKDALQDSFHKYGNFYEGRGLKAEEGITMHPRIPVLINQILWTIFELSFMAYCTVELILAGRFILLITITVSVTALLFLSVCTLTIALTATMASPTNVDQQFAKSANLFATELYQKTIEGKQGNVIISPASIQSAVTLAMFGATEGSDTRTQMMQGMKYPEQFSANSIADSYKTFNENVEKTNGLKIANKVYVMENYSVKPSFQEVATKSFKSEAQSLNFAANTEAAKSINGWVEDHTNNKIKDLISPDSLNADTRMVLVNAIYFKGFWQHQFDKKQTFKAPFFLNDVDSVDVDFMRIKKHFNYGVFVELDATALELPYKDSDITMMIILPNKRGGLAALEKNLNKVDFSEMSNRMYSQEVNVEIPKFKIEFDIKLNEPLKKMGMTKMFSNEAEFNNLLEQPEDLKVSEVVHKAFIEVNEEGAEAAAATEFEIVIRCISSCESLIADKPFMYTIMNGRDLLFIGRFSHPMGSLVHHISEFEAESIHEL</sequence>
<dbReference type="GO" id="GO:0005615">
    <property type="term" value="C:extracellular space"/>
    <property type="evidence" value="ECO:0007669"/>
    <property type="project" value="InterPro"/>
</dbReference>
<evidence type="ECO:0000259" key="6">
    <source>
        <dbReference type="SMART" id="SM00093"/>
    </source>
</evidence>
<dbReference type="InterPro" id="IPR000215">
    <property type="entry name" value="Serpin_fam"/>
</dbReference>
<dbReference type="Gene3D" id="3.30.497.10">
    <property type="entry name" value="Antithrombin, subunit I, domain 2"/>
    <property type="match status" value="1"/>
</dbReference>
<name>A0A9N9S4P1_9DIPT</name>
<reference evidence="8" key="2">
    <citation type="submission" date="2022-10" db="EMBL/GenBank/DDBJ databases">
        <authorList>
            <consortium name="ENA_rothamsted_submissions"/>
            <consortium name="culmorum"/>
            <person name="King R."/>
        </authorList>
    </citation>
    <scope>NUCLEOTIDE SEQUENCE</scope>
</reference>
<feature type="transmembrane region" description="Helical" evidence="5">
    <location>
        <begin position="13"/>
        <end position="40"/>
    </location>
</feature>
<protein>
    <submittedName>
        <fullName evidence="8">Uncharacterized protein</fullName>
    </submittedName>
</protein>
<dbReference type="PANTHER" id="PTHR11461:SF211">
    <property type="entry name" value="GH10112P-RELATED"/>
    <property type="match status" value="1"/>
</dbReference>
<proteinExistence type="inferred from homology"/>